<dbReference type="Pfam" id="PF05013">
    <property type="entry name" value="FGase"/>
    <property type="match status" value="1"/>
</dbReference>
<dbReference type="EMBL" id="BDLU01000024">
    <property type="protein sequence ID" value="GCE82635.1"/>
    <property type="molecule type" value="Genomic_DNA"/>
</dbReference>
<name>A0A4P5NSY7_9PROT</name>
<organism evidence="1 2">
    <name type="scientific">Komagataeibacter diospyri</name>
    <dbReference type="NCBI Taxonomy" id="1932662"/>
    <lineage>
        <taxon>Bacteria</taxon>
        <taxon>Pseudomonadati</taxon>
        <taxon>Pseudomonadota</taxon>
        <taxon>Alphaproteobacteria</taxon>
        <taxon>Acetobacterales</taxon>
        <taxon>Acetobacteraceae</taxon>
        <taxon>Komagataeibacter</taxon>
    </lineage>
</organism>
<dbReference type="Proteomes" id="UP000315095">
    <property type="component" value="Unassembled WGS sequence"/>
</dbReference>
<evidence type="ECO:0000313" key="2">
    <source>
        <dbReference type="Proteomes" id="UP000315095"/>
    </source>
</evidence>
<gene>
    <name evidence="1" type="ORF">MSKU9_0776</name>
</gene>
<dbReference type="Gene3D" id="3.40.630.40">
    <property type="entry name" value="Zn-dependent exopeptidases"/>
    <property type="match status" value="1"/>
</dbReference>
<dbReference type="InterPro" id="IPR007709">
    <property type="entry name" value="N-FG_amidohydro"/>
</dbReference>
<dbReference type="NCBIfam" id="TIGR02017">
    <property type="entry name" value="hutG_amidohyd"/>
    <property type="match status" value="1"/>
</dbReference>
<dbReference type="SUPFAM" id="SSF53187">
    <property type="entry name" value="Zn-dependent exopeptidases"/>
    <property type="match status" value="1"/>
</dbReference>
<comment type="caution">
    <text evidence="1">The sequence shown here is derived from an EMBL/GenBank/DDBJ whole genome shotgun (WGS) entry which is preliminary data.</text>
</comment>
<proteinExistence type="predicted"/>
<evidence type="ECO:0000313" key="1">
    <source>
        <dbReference type="EMBL" id="GCE82635.1"/>
    </source>
</evidence>
<dbReference type="InterPro" id="IPR010247">
    <property type="entry name" value="HutG_amidohyd"/>
</dbReference>
<protein>
    <submittedName>
        <fullName evidence="1">N-formylglutamate deformylase</fullName>
    </submittedName>
</protein>
<dbReference type="AlphaFoldDB" id="A0A4P5NSY7"/>
<keyword evidence="2" id="KW-1185">Reference proteome</keyword>
<accession>A0A4P5NSY7</accession>
<sequence>MKGYDHTMTNLLSDFPVFDFQPGHVPVLLTLPHSGTDLPPGMAARMTPYGQQLPDTDWYIDQLYTAHARERGIGVIRARYSRYVVDLNRGADDAILYPGRPSTGLVPSLAFDGTPIYQAGQEPDQNEIHDRTAAFWKPYHDAVGQELERLKSQHGWAVLWDGHSIQTHIPRLFEGRLPDLNIGTNSGASCDGLLQDRIKAHAESLSGYTHVVNGRFRGGYTTRHYGQPDRGFHAVQMEIAQSTYLQREEAPWPLDETAFRKLSTAMAGFLDTVLDWTPQVR</sequence>
<reference evidence="2" key="1">
    <citation type="submission" date="2017-01" db="EMBL/GenBank/DDBJ databases">
        <title>Komagataeibacter sp. MSKU9 whole genome sequencing project.</title>
        <authorList>
            <person name="Matsutani M."/>
            <person name="Naloka K."/>
            <person name="Theeragool G."/>
            <person name="Yakushi T."/>
            <person name="Matsushita K."/>
        </authorList>
    </citation>
    <scope>NUCLEOTIDE SEQUENCE [LARGE SCALE GENOMIC DNA]</scope>
    <source>
        <strain evidence="2">MSKU9</strain>
    </source>
</reference>